<organism evidence="1 2">
    <name type="scientific">Leucogyrophana mollusca</name>
    <dbReference type="NCBI Taxonomy" id="85980"/>
    <lineage>
        <taxon>Eukaryota</taxon>
        <taxon>Fungi</taxon>
        <taxon>Dikarya</taxon>
        <taxon>Basidiomycota</taxon>
        <taxon>Agaricomycotina</taxon>
        <taxon>Agaricomycetes</taxon>
        <taxon>Agaricomycetidae</taxon>
        <taxon>Boletales</taxon>
        <taxon>Boletales incertae sedis</taxon>
        <taxon>Leucogyrophana</taxon>
    </lineage>
</organism>
<sequence>MDVAYVAYMIGWRLGYCTQIEFRADLRAGRQKLQHYCLVVCLCFSFRSLVSNSKQLGCLTPHSVSKDGEDGIAAHISLYPFVHPNRLRDGGYIRYEDTGRSQIEVLGIRFPSEYHGKPRQPDPRTRKKLAVGDDYSEKTSLVLEYDSYNRCDERF</sequence>
<evidence type="ECO:0000313" key="2">
    <source>
        <dbReference type="Proteomes" id="UP000790709"/>
    </source>
</evidence>
<gene>
    <name evidence="1" type="ORF">BV22DRAFT_181826</name>
</gene>
<comment type="caution">
    <text evidence="1">The sequence shown here is derived from an EMBL/GenBank/DDBJ whole genome shotgun (WGS) entry which is preliminary data.</text>
</comment>
<dbReference type="Proteomes" id="UP000790709">
    <property type="component" value="Unassembled WGS sequence"/>
</dbReference>
<proteinExistence type="predicted"/>
<keyword evidence="2" id="KW-1185">Reference proteome</keyword>
<accession>A0ACB8BUE6</accession>
<reference evidence="1" key="1">
    <citation type="journal article" date="2021" name="New Phytol.">
        <title>Evolutionary innovations through gain and loss of genes in the ectomycorrhizal Boletales.</title>
        <authorList>
            <person name="Wu G."/>
            <person name="Miyauchi S."/>
            <person name="Morin E."/>
            <person name="Kuo A."/>
            <person name="Drula E."/>
            <person name="Varga T."/>
            <person name="Kohler A."/>
            <person name="Feng B."/>
            <person name="Cao Y."/>
            <person name="Lipzen A."/>
            <person name="Daum C."/>
            <person name="Hundley H."/>
            <person name="Pangilinan J."/>
            <person name="Johnson J."/>
            <person name="Barry K."/>
            <person name="LaButti K."/>
            <person name="Ng V."/>
            <person name="Ahrendt S."/>
            <person name="Min B."/>
            <person name="Choi I.G."/>
            <person name="Park H."/>
            <person name="Plett J.M."/>
            <person name="Magnuson J."/>
            <person name="Spatafora J.W."/>
            <person name="Nagy L.G."/>
            <person name="Henrissat B."/>
            <person name="Grigoriev I.V."/>
            <person name="Yang Z.L."/>
            <person name="Xu J."/>
            <person name="Martin F.M."/>
        </authorList>
    </citation>
    <scope>NUCLEOTIDE SEQUENCE</scope>
    <source>
        <strain evidence="1">KUC20120723A-06</strain>
    </source>
</reference>
<dbReference type="EMBL" id="MU266349">
    <property type="protein sequence ID" value="KAH7928790.1"/>
    <property type="molecule type" value="Genomic_DNA"/>
</dbReference>
<protein>
    <submittedName>
        <fullName evidence="1">Uncharacterized protein</fullName>
    </submittedName>
</protein>
<name>A0ACB8BUE6_9AGAM</name>
<evidence type="ECO:0000313" key="1">
    <source>
        <dbReference type="EMBL" id="KAH7928790.1"/>
    </source>
</evidence>